<gene>
    <name evidence="4" type="ORF">AURANDRAFT_30726</name>
</gene>
<reference evidence="4 5" key="1">
    <citation type="journal article" date="2011" name="Proc. Natl. Acad. Sci. U.S.A.">
        <title>Niche of harmful alga Aureococcus anophagefferens revealed through ecogenomics.</title>
        <authorList>
            <person name="Gobler C.J."/>
            <person name="Berry D.L."/>
            <person name="Dyhrman S.T."/>
            <person name="Wilhelm S.W."/>
            <person name="Salamov A."/>
            <person name="Lobanov A.V."/>
            <person name="Zhang Y."/>
            <person name="Collier J.L."/>
            <person name="Wurch L.L."/>
            <person name="Kustka A.B."/>
            <person name="Dill B.D."/>
            <person name="Shah M."/>
            <person name="VerBerkmoes N.C."/>
            <person name="Kuo A."/>
            <person name="Terry A."/>
            <person name="Pangilinan J."/>
            <person name="Lindquist E.A."/>
            <person name="Lucas S."/>
            <person name="Paulsen I.T."/>
            <person name="Hattenrath-Lehmann T.K."/>
            <person name="Talmage S.C."/>
            <person name="Walker E.A."/>
            <person name="Koch F."/>
            <person name="Burson A.M."/>
            <person name="Marcoval M.A."/>
            <person name="Tang Y.Z."/>
            <person name="Lecleir G.R."/>
            <person name="Coyne K.J."/>
            <person name="Berg G.M."/>
            <person name="Bertrand E.M."/>
            <person name="Saito M.A."/>
            <person name="Gladyshev V.N."/>
            <person name="Grigoriev I.V."/>
        </authorList>
    </citation>
    <scope>NUCLEOTIDE SEQUENCE [LARGE SCALE GENOMIC DNA]</scope>
    <source>
        <strain evidence="5">CCMP 1984</strain>
    </source>
</reference>
<dbReference type="InterPro" id="IPR015424">
    <property type="entry name" value="PyrdxlP-dep_Trfase"/>
</dbReference>
<dbReference type="GO" id="GO:0008483">
    <property type="term" value="F:transaminase activity"/>
    <property type="evidence" value="ECO:0007669"/>
    <property type="project" value="InterPro"/>
</dbReference>
<dbReference type="PROSITE" id="PS00600">
    <property type="entry name" value="AA_TRANSFER_CLASS_3"/>
    <property type="match status" value="1"/>
</dbReference>
<evidence type="ECO:0000256" key="1">
    <source>
        <dbReference type="ARBA" id="ARBA00001933"/>
    </source>
</evidence>
<comment type="similarity">
    <text evidence="3">Belongs to the class-III pyridoxal-phosphate-dependent aminotransferase family.</text>
</comment>
<keyword evidence="2 3" id="KW-0663">Pyridoxal phosphate</keyword>
<evidence type="ECO:0000313" key="4">
    <source>
        <dbReference type="EMBL" id="EGB05641.1"/>
    </source>
</evidence>
<dbReference type="InterPro" id="IPR049704">
    <property type="entry name" value="Aminotrans_3_PPA_site"/>
</dbReference>
<dbReference type="RefSeq" id="XP_009039769.1">
    <property type="nucleotide sequence ID" value="XM_009041521.1"/>
</dbReference>
<dbReference type="InterPro" id="IPR005814">
    <property type="entry name" value="Aminotrans_3"/>
</dbReference>
<dbReference type="InterPro" id="IPR015421">
    <property type="entry name" value="PyrdxlP-dep_Trfase_major"/>
</dbReference>
<dbReference type="PANTHER" id="PTHR43713">
    <property type="entry name" value="GLUTAMATE-1-SEMIALDEHYDE 2,1-AMINOMUTASE"/>
    <property type="match status" value="1"/>
</dbReference>
<dbReference type="PANTHER" id="PTHR43713:SF3">
    <property type="entry name" value="GLUTAMATE-1-SEMIALDEHYDE 2,1-AMINOMUTASE 1, CHLOROPLASTIC-RELATED"/>
    <property type="match status" value="1"/>
</dbReference>
<dbReference type="SUPFAM" id="SSF53383">
    <property type="entry name" value="PLP-dependent transferases"/>
    <property type="match status" value="1"/>
</dbReference>
<dbReference type="InParanoid" id="F0YH62"/>
<evidence type="ECO:0000313" key="5">
    <source>
        <dbReference type="Proteomes" id="UP000002729"/>
    </source>
</evidence>
<comment type="cofactor">
    <cofactor evidence="1">
        <name>pyridoxal 5'-phosphate</name>
        <dbReference type="ChEBI" id="CHEBI:597326"/>
    </cofactor>
</comment>
<keyword evidence="5" id="KW-1185">Reference proteome</keyword>
<dbReference type="GeneID" id="20220927"/>
<organism evidence="5">
    <name type="scientific">Aureococcus anophagefferens</name>
    <name type="common">Harmful bloom alga</name>
    <dbReference type="NCBI Taxonomy" id="44056"/>
    <lineage>
        <taxon>Eukaryota</taxon>
        <taxon>Sar</taxon>
        <taxon>Stramenopiles</taxon>
        <taxon>Ochrophyta</taxon>
        <taxon>Pelagophyceae</taxon>
        <taxon>Pelagomonadales</taxon>
        <taxon>Pelagomonadaceae</taxon>
        <taxon>Aureococcus</taxon>
    </lineage>
</organism>
<dbReference type="OMA" id="RLARYHT"/>
<evidence type="ECO:0000256" key="3">
    <source>
        <dbReference type="RuleBase" id="RU003560"/>
    </source>
</evidence>
<dbReference type="KEGG" id="aaf:AURANDRAFT_30726"/>
<sequence length="525" mass="56960">MSPIPYGSRLSAPLLRSYSFTGKAYFNSDGCSDAIAARREKGANALAQRFDALMGAKAKQLNDTLVAGLSDIRFTDTNRVPFQFQKETRARYRVASITQSSEGPVLVDVDGGRAIDVSGSYGVNVCGYDAYKGFVDRAWSRVKDLGPNVLGPVHPIISDVLPALKKIANKEEVSFHMSGTEAVMCAVRLCRFNTGRKLIVQFAGAYHGWWDGVQPGPGSERANSDVLYLNDMSPAALRCIAARADEIACVCVSPLQGLNPGSPPPSDLVLLDAKVRSTAEKGNAYRAWLHQLKKVCNASDVPLLFDEVYTGFRMAPGGAQEYYGVDADVVVYGKTLGGGLANGVVCGPARLMKRFDEAKPVRVAYVIGTFSAAPLTLATMAEFLAWVQTPATIAAYADATARTDAWVHDVNVALAAENLPMRVDNLTTVWTVLFTQPGRYHWMFQYYLRAEGLALSWVGTGRCLFSLDFTLAQYDAVKTALLNAAKQMRTDGWWDGDVDAKSISKKIAKEVVYNMVAQPLGLASN</sequence>
<dbReference type="Gene3D" id="3.90.1150.10">
    <property type="entry name" value="Aspartate Aminotransferase, domain 1"/>
    <property type="match status" value="1"/>
</dbReference>
<dbReference type="AlphaFoldDB" id="F0YH62"/>
<dbReference type="eggNOG" id="KOG1401">
    <property type="taxonomic scope" value="Eukaryota"/>
</dbReference>
<dbReference type="InterPro" id="IPR015422">
    <property type="entry name" value="PyrdxlP-dep_Trfase_small"/>
</dbReference>
<evidence type="ECO:0000256" key="2">
    <source>
        <dbReference type="ARBA" id="ARBA00022898"/>
    </source>
</evidence>
<dbReference type="Gene3D" id="3.40.640.10">
    <property type="entry name" value="Type I PLP-dependent aspartate aminotransferase-like (Major domain)"/>
    <property type="match status" value="1"/>
</dbReference>
<dbReference type="EMBL" id="GL833140">
    <property type="protein sequence ID" value="EGB05641.1"/>
    <property type="molecule type" value="Genomic_DNA"/>
</dbReference>
<protein>
    <recommendedName>
        <fullName evidence="6">Glutamate-1-semialdehyde 2,1-aminomutase</fullName>
    </recommendedName>
</protein>
<evidence type="ECO:0008006" key="6">
    <source>
        <dbReference type="Google" id="ProtNLM"/>
    </source>
</evidence>
<dbReference type="Pfam" id="PF00202">
    <property type="entry name" value="Aminotran_3"/>
    <property type="match status" value="1"/>
</dbReference>
<name>F0YH62_AURAN</name>
<accession>F0YH62</accession>
<dbReference type="OrthoDB" id="425114at2759"/>
<proteinExistence type="inferred from homology"/>
<dbReference type="Proteomes" id="UP000002729">
    <property type="component" value="Unassembled WGS sequence"/>
</dbReference>
<dbReference type="GO" id="GO:0030170">
    <property type="term" value="F:pyridoxal phosphate binding"/>
    <property type="evidence" value="ECO:0007669"/>
    <property type="project" value="InterPro"/>
</dbReference>